<dbReference type="Proteomes" id="UP001143910">
    <property type="component" value="Unassembled WGS sequence"/>
</dbReference>
<name>A0ACC1MK22_9HYPO</name>
<comment type="caution">
    <text evidence="1">The sequence shown here is derived from an EMBL/GenBank/DDBJ whole genome shotgun (WGS) entry which is preliminary data.</text>
</comment>
<accession>A0ACC1MK22</accession>
<keyword evidence="2" id="KW-1185">Reference proteome</keyword>
<proteinExistence type="predicted"/>
<gene>
    <name evidence="1" type="ORF">NQ176_g10085</name>
</gene>
<reference evidence="1" key="1">
    <citation type="submission" date="2022-08" db="EMBL/GenBank/DDBJ databases">
        <title>Genome Sequence of Lecanicillium fungicola.</title>
        <authorList>
            <person name="Buettner E."/>
        </authorList>
    </citation>
    <scope>NUCLEOTIDE SEQUENCE</scope>
    <source>
        <strain evidence="1">Babe33</strain>
    </source>
</reference>
<evidence type="ECO:0000313" key="1">
    <source>
        <dbReference type="EMBL" id="KAJ2966573.1"/>
    </source>
</evidence>
<evidence type="ECO:0000313" key="2">
    <source>
        <dbReference type="Proteomes" id="UP001143910"/>
    </source>
</evidence>
<dbReference type="EMBL" id="JANJQO010002578">
    <property type="protein sequence ID" value="KAJ2966573.1"/>
    <property type="molecule type" value="Genomic_DNA"/>
</dbReference>
<protein>
    <submittedName>
        <fullName evidence="1">Uncharacterized protein</fullName>
    </submittedName>
</protein>
<sequence>MATAPAIDGNYTSYSQPQVHENQNETYQPDQQNSNSTPLELNYPTKVFDPARYDPKSRSQHQLRWRLAQIAQNTYNGIVRTWLLLHRSFTMASSQCEHPQQLRCPHSQYQTFTSSNDDNSTYCVEYPLTNRNAYFVEIDDMVLGPRINLLLTCVPLGAVAFWVSAPVLVVFGVNALAIIPLSSLLTDATERIALEAGEAVGAFLNISLGNIVELILFLVTLLNGHVRIVQASILGSILANLLPVLGSALIAAQMTKGDCSLENTEIQMLACLLFVSVFVFMIATSFNFTFSDAQHIKDLTLKASRVSAILILVIYIPYFLHAMQANNQSQDKADEEENVQQPAPVTPPPLLRRETPPLRPGPRTIRFADEHQDSGKKNTAKPASDLYSRRLFEIGAESVSDSLNWQDDEPLHTPHTSHFSPKMCAAISPDPCQRDQPAAA</sequence>
<organism evidence="1 2">
    <name type="scientific">Zarea fungicola</name>
    <dbReference type="NCBI Taxonomy" id="93591"/>
    <lineage>
        <taxon>Eukaryota</taxon>
        <taxon>Fungi</taxon>
        <taxon>Dikarya</taxon>
        <taxon>Ascomycota</taxon>
        <taxon>Pezizomycotina</taxon>
        <taxon>Sordariomycetes</taxon>
        <taxon>Hypocreomycetidae</taxon>
        <taxon>Hypocreales</taxon>
        <taxon>Cordycipitaceae</taxon>
        <taxon>Zarea</taxon>
    </lineage>
</organism>